<dbReference type="Proteomes" id="UP001190700">
    <property type="component" value="Unassembled WGS sequence"/>
</dbReference>
<proteinExistence type="predicted"/>
<name>A0AAE0FC05_9CHLO</name>
<reference evidence="1 2" key="1">
    <citation type="journal article" date="2015" name="Genome Biol. Evol.">
        <title>Comparative Genomics of a Bacterivorous Green Alga Reveals Evolutionary Causalities and Consequences of Phago-Mixotrophic Mode of Nutrition.</title>
        <authorList>
            <person name="Burns J.A."/>
            <person name="Paasch A."/>
            <person name="Narechania A."/>
            <person name="Kim E."/>
        </authorList>
    </citation>
    <scope>NUCLEOTIDE SEQUENCE [LARGE SCALE GENOMIC DNA]</scope>
    <source>
        <strain evidence="1 2">PLY_AMNH</strain>
    </source>
</reference>
<protein>
    <submittedName>
        <fullName evidence="1">Uncharacterized protein</fullName>
    </submittedName>
</protein>
<comment type="caution">
    <text evidence="1">The sequence shown here is derived from an EMBL/GenBank/DDBJ whole genome shotgun (WGS) entry which is preliminary data.</text>
</comment>
<evidence type="ECO:0000313" key="1">
    <source>
        <dbReference type="EMBL" id="KAK3256875.1"/>
    </source>
</evidence>
<dbReference type="AlphaFoldDB" id="A0AAE0FC05"/>
<dbReference type="EMBL" id="LGRX02021267">
    <property type="protein sequence ID" value="KAK3256875.1"/>
    <property type="molecule type" value="Genomic_DNA"/>
</dbReference>
<sequence>MMRKRRAEKKKPTEQTVAAAVVLNDDAVWEVENLEEVFAACAAKSDAPVVRDDGEILHPSWIHGVYEEEYGESKVCGKVTEPTVSMVDDEVLVECSDEPSDRVLHFDTMATQSILNDVN</sequence>
<organism evidence="1 2">
    <name type="scientific">Cymbomonas tetramitiformis</name>
    <dbReference type="NCBI Taxonomy" id="36881"/>
    <lineage>
        <taxon>Eukaryota</taxon>
        <taxon>Viridiplantae</taxon>
        <taxon>Chlorophyta</taxon>
        <taxon>Pyramimonadophyceae</taxon>
        <taxon>Pyramimonadales</taxon>
        <taxon>Pyramimonadaceae</taxon>
        <taxon>Cymbomonas</taxon>
    </lineage>
</organism>
<evidence type="ECO:0000313" key="2">
    <source>
        <dbReference type="Proteomes" id="UP001190700"/>
    </source>
</evidence>
<accession>A0AAE0FC05</accession>
<keyword evidence="2" id="KW-1185">Reference proteome</keyword>
<gene>
    <name evidence="1" type="ORF">CYMTET_34018</name>
</gene>